<proteinExistence type="predicted"/>
<keyword evidence="7" id="KW-1185">Reference proteome</keyword>
<dbReference type="PANTHER" id="PTHR30249">
    <property type="entry name" value="PUTATIVE SEROTONIN TRANSPORTER"/>
    <property type="match status" value="1"/>
</dbReference>
<dbReference type="Proteomes" id="UP001190700">
    <property type="component" value="Unassembled WGS sequence"/>
</dbReference>
<gene>
    <name evidence="6" type="ORF">CYMTET_50345</name>
</gene>
<dbReference type="InterPro" id="IPR007300">
    <property type="entry name" value="CidB/LrgB"/>
</dbReference>
<dbReference type="EMBL" id="LGRX02033834">
    <property type="protein sequence ID" value="KAK3239752.1"/>
    <property type="molecule type" value="Genomic_DNA"/>
</dbReference>
<evidence type="ECO:0000256" key="5">
    <source>
        <dbReference type="SAM" id="Phobius"/>
    </source>
</evidence>
<feature type="transmembrane region" description="Helical" evidence="5">
    <location>
        <begin position="218"/>
        <end position="243"/>
    </location>
</feature>
<feature type="transmembrane region" description="Helical" evidence="5">
    <location>
        <begin position="372"/>
        <end position="395"/>
    </location>
</feature>
<reference evidence="6 7" key="1">
    <citation type="journal article" date="2015" name="Genome Biol. Evol.">
        <title>Comparative Genomics of a Bacterivorous Green Alga Reveals Evolutionary Causalities and Consequences of Phago-Mixotrophic Mode of Nutrition.</title>
        <authorList>
            <person name="Burns J.A."/>
            <person name="Paasch A."/>
            <person name="Narechania A."/>
            <person name="Kim E."/>
        </authorList>
    </citation>
    <scope>NUCLEOTIDE SEQUENCE [LARGE SCALE GENOMIC DNA]</scope>
    <source>
        <strain evidence="6 7">PLY_AMNH</strain>
    </source>
</reference>
<dbReference type="PANTHER" id="PTHR30249:SF0">
    <property type="entry name" value="PLASTIDAL GLYCOLATE_GLYCERATE TRANSLOCATOR 1, CHLOROPLASTIC"/>
    <property type="match status" value="1"/>
</dbReference>
<feature type="transmembrane region" description="Helical" evidence="5">
    <location>
        <begin position="466"/>
        <end position="486"/>
    </location>
</feature>
<evidence type="ECO:0000256" key="4">
    <source>
        <dbReference type="ARBA" id="ARBA00023136"/>
    </source>
</evidence>
<organism evidence="6 7">
    <name type="scientific">Cymbomonas tetramitiformis</name>
    <dbReference type="NCBI Taxonomy" id="36881"/>
    <lineage>
        <taxon>Eukaryota</taxon>
        <taxon>Viridiplantae</taxon>
        <taxon>Chlorophyta</taxon>
        <taxon>Pyramimonadophyceae</taxon>
        <taxon>Pyramimonadales</taxon>
        <taxon>Pyramimonadaceae</taxon>
        <taxon>Cymbomonas</taxon>
    </lineage>
</organism>
<keyword evidence="2 5" id="KW-0812">Transmembrane</keyword>
<dbReference type="AlphaFoldDB" id="A0AAE0ETS9"/>
<sequence length="555" mass="57671">MHSGVTYTSSATMIRNLPTPRLDPLILSRSRSSLQTGFTLRRSRGGIAVARRGSLARAESSNFYSGEGCGRIRRVPVDKPRTAPPCWARGANAALYLATTRREVRMAAADATGAQASSSEFIRGSKLLEGLCAAAGVAFLVAWQRSCGAAVSALHLQVPPTVAALLLLQALLLLPPLRLRIHRLLAPASRFLDTWIGLIFVPFITGLFVAAVPTGRTLLTVVACMCLSWLATVAITATVTAALSPPQESIAAAAAAAERDCSEGVNCRVDFLDEDEVMKRRQVEGKEVAARLYNQISTRCALLAVFVTAALIPVVPLLAVEWLAWLSSTVVLYRLAQKLPSSWQRKGLFPTVTAGVTLGAACWLLGGRAAVATYNTTVGAALLCLVAPAVIATSLKIDAQRATLMSIWRPLMGAILVAVPAGLVIAAALGRACGLDAQLVLATLPKNTTTGLAISMAASLDVSATLAAAGVVFCGTLGLALGIPILDTLGIRLPIARGAAMGISSHTAGTLALDIAGEDQAAAISGATFAVAGVLSVALCSFPPFRSLLLRIAGL</sequence>
<name>A0AAE0ETS9_9CHLO</name>
<evidence type="ECO:0000256" key="3">
    <source>
        <dbReference type="ARBA" id="ARBA00022989"/>
    </source>
</evidence>
<keyword evidence="4 5" id="KW-0472">Membrane</keyword>
<feature type="transmembrane region" description="Helical" evidence="5">
    <location>
        <begin position="522"/>
        <end position="542"/>
    </location>
</feature>
<keyword evidence="3 5" id="KW-1133">Transmembrane helix</keyword>
<dbReference type="Pfam" id="PF04172">
    <property type="entry name" value="LrgB"/>
    <property type="match status" value="1"/>
</dbReference>
<comment type="caution">
    <text evidence="6">The sequence shown here is derived from an EMBL/GenBank/DDBJ whole genome shotgun (WGS) entry which is preliminary data.</text>
</comment>
<evidence type="ECO:0008006" key="8">
    <source>
        <dbReference type="Google" id="ProtNLM"/>
    </source>
</evidence>
<comment type="subcellular location">
    <subcellularLocation>
        <location evidence="1">Membrane</location>
        <topology evidence="1">Multi-pass membrane protein</topology>
    </subcellularLocation>
</comment>
<evidence type="ECO:0000256" key="2">
    <source>
        <dbReference type="ARBA" id="ARBA00022692"/>
    </source>
</evidence>
<feature type="transmembrane region" description="Helical" evidence="5">
    <location>
        <begin position="498"/>
        <end position="516"/>
    </location>
</feature>
<feature type="transmembrane region" description="Helical" evidence="5">
    <location>
        <begin position="195"/>
        <end position="212"/>
    </location>
</feature>
<evidence type="ECO:0000313" key="7">
    <source>
        <dbReference type="Proteomes" id="UP001190700"/>
    </source>
</evidence>
<feature type="transmembrane region" description="Helical" evidence="5">
    <location>
        <begin position="407"/>
        <end position="429"/>
    </location>
</feature>
<protein>
    <recommendedName>
        <fullName evidence="8">LrgB-like protein</fullName>
    </recommendedName>
</protein>
<dbReference type="GO" id="GO:0016020">
    <property type="term" value="C:membrane"/>
    <property type="evidence" value="ECO:0007669"/>
    <property type="project" value="UniProtKB-SubCell"/>
</dbReference>
<feature type="transmembrane region" description="Helical" evidence="5">
    <location>
        <begin position="348"/>
        <end position="366"/>
    </location>
</feature>
<evidence type="ECO:0000313" key="6">
    <source>
        <dbReference type="EMBL" id="KAK3239752.1"/>
    </source>
</evidence>
<accession>A0AAE0ETS9</accession>
<evidence type="ECO:0000256" key="1">
    <source>
        <dbReference type="ARBA" id="ARBA00004141"/>
    </source>
</evidence>